<dbReference type="Proteomes" id="UP000826656">
    <property type="component" value="Unassembled WGS sequence"/>
</dbReference>
<dbReference type="InterPro" id="IPR017451">
    <property type="entry name" value="F-box-assoc_interact_dom"/>
</dbReference>
<feature type="domain" description="F-box" evidence="1">
    <location>
        <begin position="9"/>
        <end position="39"/>
    </location>
</feature>
<accession>A0ABQ7U752</accession>
<dbReference type="InterPro" id="IPR036047">
    <property type="entry name" value="F-box-like_dom_sf"/>
</dbReference>
<dbReference type="Pfam" id="PF00646">
    <property type="entry name" value="F-box"/>
    <property type="match status" value="1"/>
</dbReference>
<comment type="caution">
    <text evidence="3">The sequence shown here is derived from an EMBL/GenBank/DDBJ whole genome shotgun (WGS) entry which is preliminary data.</text>
</comment>
<sequence length="353" mass="41280">MMDVDVDTEVLNRLPVRSLLRFKCVSKLWMTLISDPNFKMKHLNHAKNDENSQKILVNQQYPYIEEFSLYCSSLSSVQQVEHPHKFDCPSHIKSWHHTLYCCYHGLALIGFYNYKLDFLPLLWNPSTRESIVLPPPKILPNDYCTWGLGYDSASDDYKILKIDEKSRSESLALKSGSWRLMDKHPIRDVHPMLTSTDSLVFVHGAFHWLINSLRKYYVMPFGISDEVYREIPLLEQIYLKKFREPGVSVLGGMLCAYSHYVSRIEDVFMFWVMKDYVSESWTELYTIQGTDLKSAIPKYMFSDGEVLLCCRHLRHCYYEFRTSKGPFGVWPPSNVILKGFVYTESLIFPNLIS</sequence>
<dbReference type="InterPro" id="IPR013187">
    <property type="entry name" value="F-box-assoc_dom_typ3"/>
</dbReference>
<evidence type="ECO:0000313" key="4">
    <source>
        <dbReference type="Proteomes" id="UP000826656"/>
    </source>
</evidence>
<dbReference type="EMBL" id="JAIVGD010000023">
    <property type="protein sequence ID" value="KAH0742749.1"/>
    <property type="molecule type" value="Genomic_DNA"/>
</dbReference>
<evidence type="ECO:0000259" key="2">
    <source>
        <dbReference type="Pfam" id="PF08268"/>
    </source>
</evidence>
<dbReference type="PANTHER" id="PTHR31672">
    <property type="entry name" value="BNACNNG10540D PROTEIN"/>
    <property type="match status" value="1"/>
</dbReference>
<organism evidence="3 4">
    <name type="scientific">Solanum tuberosum</name>
    <name type="common">Potato</name>
    <dbReference type="NCBI Taxonomy" id="4113"/>
    <lineage>
        <taxon>Eukaryota</taxon>
        <taxon>Viridiplantae</taxon>
        <taxon>Streptophyta</taxon>
        <taxon>Embryophyta</taxon>
        <taxon>Tracheophyta</taxon>
        <taxon>Spermatophyta</taxon>
        <taxon>Magnoliopsida</taxon>
        <taxon>eudicotyledons</taxon>
        <taxon>Gunneridae</taxon>
        <taxon>Pentapetalae</taxon>
        <taxon>asterids</taxon>
        <taxon>lamiids</taxon>
        <taxon>Solanales</taxon>
        <taxon>Solanaceae</taxon>
        <taxon>Solanoideae</taxon>
        <taxon>Solaneae</taxon>
        <taxon>Solanum</taxon>
    </lineage>
</organism>
<dbReference type="Pfam" id="PF08268">
    <property type="entry name" value="FBA_3"/>
    <property type="match status" value="1"/>
</dbReference>
<dbReference type="PANTHER" id="PTHR31672:SF13">
    <property type="entry name" value="F-BOX PROTEIN CPR30-LIKE"/>
    <property type="match status" value="1"/>
</dbReference>
<evidence type="ECO:0000313" key="3">
    <source>
        <dbReference type="EMBL" id="KAH0742749.1"/>
    </source>
</evidence>
<proteinExistence type="predicted"/>
<reference evidence="3 4" key="1">
    <citation type="journal article" date="2021" name="bioRxiv">
        <title>Chromosome-scale and haplotype-resolved genome assembly of a tetraploid potato cultivar.</title>
        <authorList>
            <person name="Sun H."/>
            <person name="Jiao W.-B."/>
            <person name="Krause K."/>
            <person name="Campoy J.A."/>
            <person name="Goel M."/>
            <person name="Folz-Donahue K."/>
            <person name="Kukat C."/>
            <person name="Huettel B."/>
            <person name="Schneeberger K."/>
        </authorList>
    </citation>
    <scope>NUCLEOTIDE SEQUENCE [LARGE SCALE GENOMIC DNA]</scope>
    <source>
        <strain evidence="3">SolTubOtavaFocal</strain>
        <tissue evidence="3">Leaves</tissue>
    </source>
</reference>
<feature type="domain" description="F-box associated beta-propeller type 3" evidence="2">
    <location>
        <begin position="76"/>
        <end position="315"/>
    </location>
</feature>
<dbReference type="InterPro" id="IPR001810">
    <property type="entry name" value="F-box_dom"/>
</dbReference>
<protein>
    <recommendedName>
        <fullName evidence="5">Ubiquitin-protein ligase</fullName>
    </recommendedName>
</protein>
<keyword evidence="4" id="KW-1185">Reference proteome</keyword>
<dbReference type="InterPro" id="IPR050796">
    <property type="entry name" value="SCF_F-box_component"/>
</dbReference>
<gene>
    <name evidence="3" type="ORF">KY290_030742</name>
</gene>
<dbReference type="NCBIfam" id="TIGR01640">
    <property type="entry name" value="F_box_assoc_1"/>
    <property type="match status" value="1"/>
</dbReference>
<evidence type="ECO:0008006" key="5">
    <source>
        <dbReference type="Google" id="ProtNLM"/>
    </source>
</evidence>
<dbReference type="SUPFAM" id="SSF81383">
    <property type="entry name" value="F-box domain"/>
    <property type="match status" value="1"/>
</dbReference>
<name>A0ABQ7U752_SOLTU</name>
<evidence type="ECO:0000259" key="1">
    <source>
        <dbReference type="Pfam" id="PF00646"/>
    </source>
</evidence>